<comment type="caution">
    <text evidence="1">The sequence shown here is derived from an EMBL/GenBank/DDBJ whole genome shotgun (WGS) entry which is preliminary data.</text>
</comment>
<dbReference type="RefSeq" id="WP_346065173.1">
    <property type="nucleotide sequence ID" value="NZ_BRPJ01000033.1"/>
</dbReference>
<accession>A0ABQ5M689</accession>
<dbReference type="Proteomes" id="UP001419084">
    <property type="component" value="Unassembled WGS sequence"/>
</dbReference>
<proteinExistence type="predicted"/>
<sequence>MKPENLTKLTLSSQTQIREIINDDTFNYDGYQVVRGEFFAHTHEPAFTFNQNRVSLNMACIKKLPQFEYVQILVHPNEKKLAVRPCKEEERDSFRWCTKNPNKRSPKQITCKVFYAKIITLMGWNLNYRYKLLGKLICSNGELLFIFDLKTPEIFQRVIKDEIHQKNLLIPNYPESWKNQFGVSMEEHQKSLQVNIFDGYAIFNIKNNLKPSYSMPPINVPGSKEVTCE</sequence>
<organism evidence="1 2">
    <name type="scientific">Lacrimispora amygdalina</name>
    <dbReference type="NCBI Taxonomy" id="253257"/>
    <lineage>
        <taxon>Bacteria</taxon>
        <taxon>Bacillati</taxon>
        <taxon>Bacillota</taxon>
        <taxon>Clostridia</taxon>
        <taxon>Lachnospirales</taxon>
        <taxon>Lachnospiraceae</taxon>
        <taxon>Lacrimispora</taxon>
    </lineage>
</organism>
<name>A0ABQ5M689_9FIRM</name>
<protein>
    <recommendedName>
        <fullName evidence="3">Integrase</fullName>
    </recommendedName>
</protein>
<evidence type="ECO:0000313" key="1">
    <source>
        <dbReference type="EMBL" id="GLB30050.1"/>
    </source>
</evidence>
<evidence type="ECO:0000313" key="2">
    <source>
        <dbReference type="Proteomes" id="UP001419084"/>
    </source>
</evidence>
<keyword evidence="2" id="KW-1185">Reference proteome</keyword>
<dbReference type="EMBL" id="BRPJ01000033">
    <property type="protein sequence ID" value="GLB30050.1"/>
    <property type="molecule type" value="Genomic_DNA"/>
</dbReference>
<reference evidence="1 2" key="1">
    <citation type="journal article" date="2024" name="Int. J. Syst. Evol. Microbiol.">
        <title>Lacrimispora brassicae sp. nov. isolated from fermented cabbage, and proposal of Clostridium indicum Gundawar et al. 2019 and Clostridium methoxybenzovorans Mechichi et al. 1999 as heterotypic synonyms of Lacrimispora amygdalina (Parshina et al. 2003) Haas and Blanchard 2020 and Lacrimispora indolis (McClung and McCoy 1957) Haas and Blanchard 2020, respectively.</title>
        <authorList>
            <person name="Kobayashi H."/>
            <person name="Tanizawa Y."/>
            <person name="Sakamoto M."/>
            <person name="Ohkuma M."/>
            <person name="Tohno M."/>
        </authorList>
    </citation>
    <scope>NUCLEOTIDE SEQUENCE [LARGE SCALE GENOMIC DNA]</scope>
    <source>
        <strain evidence="1 2">DSM 12857</strain>
    </source>
</reference>
<evidence type="ECO:0008006" key="3">
    <source>
        <dbReference type="Google" id="ProtNLM"/>
    </source>
</evidence>
<gene>
    <name evidence="1" type="ORF">LAD12857_19730</name>
</gene>